<dbReference type="Proteomes" id="UP000729402">
    <property type="component" value="Unassembled WGS sequence"/>
</dbReference>
<name>A0A8J5WXY7_ZIZPA</name>
<reference evidence="2" key="1">
    <citation type="journal article" date="2021" name="bioRxiv">
        <title>Whole Genome Assembly and Annotation of Northern Wild Rice, Zizania palustris L., Supports a Whole Genome Duplication in the Zizania Genus.</title>
        <authorList>
            <person name="Haas M."/>
            <person name="Kono T."/>
            <person name="Macchietto M."/>
            <person name="Millas R."/>
            <person name="McGilp L."/>
            <person name="Shao M."/>
            <person name="Duquette J."/>
            <person name="Hirsch C.N."/>
            <person name="Kimball J."/>
        </authorList>
    </citation>
    <scope>NUCLEOTIDE SEQUENCE</scope>
    <source>
        <tissue evidence="2">Fresh leaf tissue</tissue>
    </source>
</reference>
<evidence type="ECO:0000313" key="3">
    <source>
        <dbReference type="Proteomes" id="UP000729402"/>
    </source>
</evidence>
<organism evidence="2 3">
    <name type="scientific">Zizania palustris</name>
    <name type="common">Northern wild rice</name>
    <dbReference type="NCBI Taxonomy" id="103762"/>
    <lineage>
        <taxon>Eukaryota</taxon>
        <taxon>Viridiplantae</taxon>
        <taxon>Streptophyta</taxon>
        <taxon>Embryophyta</taxon>
        <taxon>Tracheophyta</taxon>
        <taxon>Spermatophyta</taxon>
        <taxon>Magnoliopsida</taxon>
        <taxon>Liliopsida</taxon>
        <taxon>Poales</taxon>
        <taxon>Poaceae</taxon>
        <taxon>BOP clade</taxon>
        <taxon>Oryzoideae</taxon>
        <taxon>Oryzeae</taxon>
        <taxon>Zizaniinae</taxon>
        <taxon>Zizania</taxon>
    </lineage>
</organism>
<proteinExistence type="predicted"/>
<protein>
    <submittedName>
        <fullName evidence="2">Uncharacterized protein</fullName>
    </submittedName>
</protein>
<accession>A0A8J5WXY7</accession>
<gene>
    <name evidence="2" type="ORF">GUJ93_ZPchr0013g35661</name>
</gene>
<dbReference type="EMBL" id="JAAALK010000079">
    <property type="protein sequence ID" value="KAG8097069.1"/>
    <property type="molecule type" value="Genomic_DNA"/>
</dbReference>
<evidence type="ECO:0000256" key="1">
    <source>
        <dbReference type="SAM" id="MobiDB-lite"/>
    </source>
</evidence>
<dbReference type="AlphaFoldDB" id="A0A8J5WXY7"/>
<sequence>MAVGYSWVGSGTGASTEWPALHSGLQASPGVRPPPPPRAWTKPDQAAGGERARHGDSDAVGSIGADSLHGPW</sequence>
<reference evidence="2" key="2">
    <citation type="submission" date="2021-02" db="EMBL/GenBank/DDBJ databases">
        <authorList>
            <person name="Kimball J.A."/>
            <person name="Haas M.W."/>
            <person name="Macchietto M."/>
            <person name="Kono T."/>
            <person name="Duquette J."/>
            <person name="Shao M."/>
        </authorList>
    </citation>
    <scope>NUCLEOTIDE SEQUENCE</scope>
    <source>
        <tissue evidence="2">Fresh leaf tissue</tissue>
    </source>
</reference>
<comment type="caution">
    <text evidence="2">The sequence shown here is derived from an EMBL/GenBank/DDBJ whole genome shotgun (WGS) entry which is preliminary data.</text>
</comment>
<evidence type="ECO:0000313" key="2">
    <source>
        <dbReference type="EMBL" id="KAG8097069.1"/>
    </source>
</evidence>
<keyword evidence="3" id="KW-1185">Reference proteome</keyword>
<feature type="region of interest" description="Disordered" evidence="1">
    <location>
        <begin position="1"/>
        <end position="72"/>
    </location>
</feature>